<evidence type="ECO:0000313" key="8">
    <source>
        <dbReference type="Proteomes" id="UP000635983"/>
    </source>
</evidence>
<feature type="transmembrane region" description="Helical" evidence="6">
    <location>
        <begin position="204"/>
        <end position="231"/>
    </location>
</feature>
<feature type="transmembrane region" description="Helical" evidence="6">
    <location>
        <begin position="411"/>
        <end position="432"/>
    </location>
</feature>
<evidence type="ECO:0000256" key="4">
    <source>
        <dbReference type="ARBA" id="ARBA00022989"/>
    </source>
</evidence>
<keyword evidence="2" id="KW-0813">Transport</keyword>
<reference evidence="7" key="2">
    <citation type="submission" date="2020-09" db="EMBL/GenBank/DDBJ databases">
        <authorList>
            <person name="Sun Q."/>
            <person name="Ohkuma M."/>
        </authorList>
    </citation>
    <scope>NUCLEOTIDE SEQUENCE</scope>
    <source>
        <strain evidence="7">JCM 30078</strain>
    </source>
</reference>
<dbReference type="PANTHER" id="PTHR31645">
    <property type="entry name" value="OLIGOPEPTIDE TRANSPORTER YGL114W-RELATED"/>
    <property type="match status" value="1"/>
</dbReference>
<dbReference type="Proteomes" id="UP000635983">
    <property type="component" value="Unassembled WGS sequence"/>
</dbReference>
<reference evidence="7" key="1">
    <citation type="journal article" date="2014" name="Int. J. Syst. Evol. Microbiol.">
        <title>Complete genome sequence of Corynebacterium casei LMG S-19264T (=DSM 44701T), isolated from a smear-ripened cheese.</title>
        <authorList>
            <consortium name="US DOE Joint Genome Institute (JGI-PGF)"/>
            <person name="Walter F."/>
            <person name="Albersmeier A."/>
            <person name="Kalinowski J."/>
            <person name="Ruckert C."/>
        </authorList>
    </citation>
    <scope>NUCLEOTIDE SEQUENCE</scope>
    <source>
        <strain evidence="7">JCM 30078</strain>
    </source>
</reference>
<protein>
    <submittedName>
        <fullName evidence="7">Peptide transporter</fullName>
    </submittedName>
</protein>
<evidence type="ECO:0000256" key="1">
    <source>
        <dbReference type="ARBA" id="ARBA00004141"/>
    </source>
</evidence>
<keyword evidence="4 6" id="KW-1133">Transmembrane helix</keyword>
<accession>A0A917UYT3</accession>
<evidence type="ECO:0000256" key="5">
    <source>
        <dbReference type="ARBA" id="ARBA00023136"/>
    </source>
</evidence>
<feature type="transmembrane region" description="Helical" evidence="6">
    <location>
        <begin position="506"/>
        <end position="531"/>
    </location>
</feature>
<organism evidence="7 8">
    <name type="scientific">Pseudomonas matsuisoli</name>
    <dbReference type="NCBI Taxonomy" id="1515666"/>
    <lineage>
        <taxon>Bacteria</taxon>
        <taxon>Pseudomonadati</taxon>
        <taxon>Pseudomonadota</taxon>
        <taxon>Gammaproteobacteria</taxon>
        <taxon>Pseudomonadales</taxon>
        <taxon>Pseudomonadaceae</taxon>
        <taxon>Pseudomonas</taxon>
    </lineage>
</organism>
<dbReference type="EMBL" id="BMPO01000005">
    <property type="protein sequence ID" value="GGJ97931.1"/>
    <property type="molecule type" value="Genomic_DNA"/>
</dbReference>
<comment type="caution">
    <text evidence="7">The sequence shown here is derived from an EMBL/GenBank/DDBJ whole genome shotgun (WGS) entry which is preliminary data.</text>
</comment>
<dbReference type="GO" id="GO:0016020">
    <property type="term" value="C:membrane"/>
    <property type="evidence" value="ECO:0007669"/>
    <property type="project" value="UniProtKB-SubCell"/>
</dbReference>
<feature type="transmembrane region" description="Helical" evidence="6">
    <location>
        <begin position="7"/>
        <end position="27"/>
    </location>
</feature>
<dbReference type="PANTHER" id="PTHR31645:SF3">
    <property type="entry name" value="OLIGOPEPTIDE TRANSPORTER"/>
    <property type="match status" value="1"/>
</dbReference>
<feature type="transmembrane region" description="Helical" evidence="6">
    <location>
        <begin position="543"/>
        <end position="568"/>
    </location>
</feature>
<evidence type="ECO:0000256" key="2">
    <source>
        <dbReference type="ARBA" id="ARBA00022448"/>
    </source>
</evidence>
<feature type="transmembrane region" description="Helical" evidence="6">
    <location>
        <begin position="103"/>
        <end position="124"/>
    </location>
</feature>
<dbReference type="Pfam" id="PF03169">
    <property type="entry name" value="OPT"/>
    <property type="match status" value="1"/>
</dbReference>
<feature type="transmembrane region" description="Helical" evidence="6">
    <location>
        <begin position="301"/>
        <end position="320"/>
    </location>
</feature>
<dbReference type="GO" id="GO:0035673">
    <property type="term" value="F:oligopeptide transmembrane transporter activity"/>
    <property type="evidence" value="ECO:0007669"/>
    <property type="project" value="InterPro"/>
</dbReference>
<proteinExistence type="predicted"/>
<dbReference type="RefSeq" id="WP_188983550.1">
    <property type="nucleotide sequence ID" value="NZ_BMPO01000005.1"/>
</dbReference>
<name>A0A917UYT3_9PSED</name>
<evidence type="ECO:0000256" key="3">
    <source>
        <dbReference type="ARBA" id="ARBA00022692"/>
    </source>
</evidence>
<gene>
    <name evidence="7" type="ORF">GCM10009304_24770</name>
</gene>
<comment type="subcellular location">
    <subcellularLocation>
        <location evidence="1">Membrane</location>
        <topology evidence="1">Multi-pass membrane protein</topology>
    </subcellularLocation>
</comment>
<dbReference type="InterPro" id="IPR045035">
    <property type="entry name" value="YSL-like"/>
</dbReference>
<keyword evidence="8" id="KW-1185">Reference proteome</keyword>
<keyword evidence="3 6" id="KW-0812">Transmembrane</keyword>
<keyword evidence="5 6" id="KW-0472">Membrane</keyword>
<evidence type="ECO:0000256" key="6">
    <source>
        <dbReference type="SAM" id="Phobius"/>
    </source>
</evidence>
<sequence>MAEHREFTLRALVSGIVLGALLTPSNVYSGLKIGWSFNMSIIALLVTYGLWRSLMRYRSGVPWTIHESNINQTTTSSAASIISGGLVAPIPAYTLITGNQIPLVPMMGWVFSVSFLGIWVAWYLRRSLVLDTRLRFPEAVATLETMQQVYSHGKDALHRLYVLGGAALAAGLVKAADVALGPLPRWAPNASLERLTFNVDPSPLLIGFGGIIGIRVGLSLLVGAVLAWGGIAPWLLQSGWVVLPDGASGPQFGVLVEWLLWPGVSLLVSATLVSLGIRQWRQRRATDADDDAPLPAQPQAIPLLMIALASGLVVILQIVLFDIAPIMAALSIPLSVALACMAARVVGATGIPPIGATGQLSQLTFGLIAPGQMTVNLMSANIAGGAAGQCTDLLNDFRVGHLIGSSPSRQLIAQCVGIVIGSIVGVLVYRLLIPDPQGMLITQEWPAPAVATWKAVAEVLADGLDAVDISVRWSMLGGALIGSLFGFCEARADRSERLARLLPSSAAFGLAFIIPASISLMMALGAVLAWVITAKWRSLAERFVIAAAAGLVAGESIVGVGASFWMMAGNGG</sequence>
<dbReference type="InterPro" id="IPR004813">
    <property type="entry name" value="OPT"/>
</dbReference>
<dbReference type="AlphaFoldDB" id="A0A917UYT3"/>
<feature type="transmembrane region" description="Helical" evidence="6">
    <location>
        <begin position="33"/>
        <end position="51"/>
    </location>
</feature>
<evidence type="ECO:0000313" key="7">
    <source>
        <dbReference type="EMBL" id="GGJ97931.1"/>
    </source>
</evidence>
<feature type="transmembrane region" description="Helical" evidence="6">
    <location>
        <begin position="326"/>
        <end position="346"/>
    </location>
</feature>
<feature type="transmembrane region" description="Helical" evidence="6">
    <location>
        <begin position="258"/>
        <end position="280"/>
    </location>
</feature>